<sequence length="123" mass="14153">MRAKHFSLWLLRFSLLLLLNNGVNSTNKVLPLWDLNEPAPIEEAEERQHSPTVSHVQSPRLEDRVATARTHDVPISESHAGTESVCEIHHKDCEHWKELTKKEKKSAKNKRYRKNAVSNVGKK</sequence>
<evidence type="ECO:0000313" key="4">
    <source>
        <dbReference type="Proteomes" id="UP000245771"/>
    </source>
</evidence>
<accession>A0A316V801</accession>
<feature type="signal peptide" evidence="2">
    <location>
        <begin position="1"/>
        <end position="25"/>
    </location>
</feature>
<dbReference type="GeneID" id="37024395"/>
<keyword evidence="4" id="KW-1185">Reference proteome</keyword>
<dbReference type="RefSeq" id="XP_025353932.1">
    <property type="nucleotide sequence ID" value="XM_025502614.1"/>
</dbReference>
<dbReference type="AlphaFoldDB" id="A0A316V801"/>
<feature type="compositionally biased region" description="Basic residues" evidence="1">
    <location>
        <begin position="102"/>
        <end position="114"/>
    </location>
</feature>
<keyword evidence="2" id="KW-0732">Signal</keyword>
<feature type="chain" id="PRO_5016388172" description="Secreted protein" evidence="2">
    <location>
        <begin position="26"/>
        <end position="123"/>
    </location>
</feature>
<reference evidence="3 4" key="1">
    <citation type="journal article" date="2018" name="Mol. Biol. Evol.">
        <title>Broad Genomic Sampling Reveals a Smut Pathogenic Ancestry of the Fungal Clade Ustilaginomycotina.</title>
        <authorList>
            <person name="Kijpornyongpan T."/>
            <person name="Mondo S.J."/>
            <person name="Barry K."/>
            <person name="Sandor L."/>
            <person name="Lee J."/>
            <person name="Lipzen A."/>
            <person name="Pangilinan J."/>
            <person name="LaButti K."/>
            <person name="Hainaut M."/>
            <person name="Henrissat B."/>
            <person name="Grigoriev I.V."/>
            <person name="Spatafora J.W."/>
            <person name="Aime M.C."/>
        </authorList>
    </citation>
    <scope>NUCLEOTIDE SEQUENCE [LARGE SCALE GENOMIC DNA]</scope>
    <source>
        <strain evidence="3 4">MCA 3882</strain>
    </source>
</reference>
<evidence type="ECO:0000313" key="3">
    <source>
        <dbReference type="EMBL" id="PWN33630.1"/>
    </source>
</evidence>
<organism evidence="3 4">
    <name type="scientific">Meira miltonrushii</name>
    <dbReference type="NCBI Taxonomy" id="1280837"/>
    <lineage>
        <taxon>Eukaryota</taxon>
        <taxon>Fungi</taxon>
        <taxon>Dikarya</taxon>
        <taxon>Basidiomycota</taxon>
        <taxon>Ustilaginomycotina</taxon>
        <taxon>Exobasidiomycetes</taxon>
        <taxon>Exobasidiales</taxon>
        <taxon>Brachybasidiaceae</taxon>
        <taxon>Meira</taxon>
    </lineage>
</organism>
<dbReference type="EMBL" id="KZ819604">
    <property type="protein sequence ID" value="PWN33630.1"/>
    <property type="molecule type" value="Genomic_DNA"/>
</dbReference>
<feature type="region of interest" description="Disordered" evidence="1">
    <location>
        <begin position="100"/>
        <end position="123"/>
    </location>
</feature>
<dbReference type="Proteomes" id="UP000245771">
    <property type="component" value="Unassembled WGS sequence"/>
</dbReference>
<name>A0A316V801_9BASI</name>
<evidence type="ECO:0008006" key="5">
    <source>
        <dbReference type="Google" id="ProtNLM"/>
    </source>
</evidence>
<evidence type="ECO:0000256" key="1">
    <source>
        <dbReference type="SAM" id="MobiDB-lite"/>
    </source>
</evidence>
<gene>
    <name evidence="3" type="ORF">FA14DRAFT_64021</name>
</gene>
<evidence type="ECO:0000256" key="2">
    <source>
        <dbReference type="SAM" id="SignalP"/>
    </source>
</evidence>
<proteinExistence type="predicted"/>
<protein>
    <recommendedName>
        <fullName evidence="5">Secreted protein</fullName>
    </recommendedName>
</protein>
<dbReference type="InParanoid" id="A0A316V801"/>